<evidence type="ECO:0000313" key="5">
    <source>
        <dbReference type="EMBL" id="CAD9248394.1"/>
    </source>
</evidence>
<dbReference type="PIRSF" id="PIRSF036893">
    <property type="entry name" value="Lipocalin_ApoD"/>
    <property type="match status" value="1"/>
</dbReference>
<dbReference type="EMBL" id="HBGJ01010840">
    <property type="protein sequence ID" value="CAD9248393.1"/>
    <property type="molecule type" value="Transcribed_RNA"/>
</dbReference>
<dbReference type="Pfam" id="PF08212">
    <property type="entry name" value="Lipocalin_2"/>
    <property type="match status" value="1"/>
</dbReference>
<sequence>MGSSASRKAPLQVVKGPVDIQKFMGDWYVIGVKPTAFEVGAHNALERYSYNGKTVDVDFTFNYNAFDGKLKSIPQTLFPDPNSGNWKASPFWPIKMSYLILELPEDYSYTVVGYPDRSYVWIMARQPTMDDGLYEGICNRLVQEHDYDLKGLVKVPQRWDAPPAPKA</sequence>
<dbReference type="GO" id="GO:0006950">
    <property type="term" value="P:response to stress"/>
    <property type="evidence" value="ECO:0007669"/>
    <property type="project" value="UniProtKB-ARBA"/>
</dbReference>
<dbReference type="PANTHER" id="PTHR10612">
    <property type="entry name" value="APOLIPOPROTEIN D"/>
    <property type="match status" value="1"/>
</dbReference>
<dbReference type="Gene3D" id="2.40.128.20">
    <property type="match status" value="1"/>
</dbReference>
<reference evidence="5" key="1">
    <citation type="submission" date="2021-01" db="EMBL/GenBank/DDBJ databases">
        <authorList>
            <person name="Corre E."/>
            <person name="Pelletier E."/>
            <person name="Niang G."/>
            <person name="Scheremetjew M."/>
            <person name="Finn R."/>
            <person name="Kale V."/>
            <person name="Holt S."/>
            <person name="Cochrane G."/>
            <person name="Meng A."/>
            <person name="Brown T."/>
            <person name="Cohen L."/>
        </authorList>
    </citation>
    <scope>NUCLEOTIDE SEQUENCE</scope>
    <source>
        <strain evidence="5">CCMP2877</strain>
    </source>
</reference>
<dbReference type="CDD" id="cd19438">
    <property type="entry name" value="lipocalin_Blc-like"/>
    <property type="match status" value="1"/>
</dbReference>
<protein>
    <recommendedName>
        <fullName evidence="3">Lipocalin/cytosolic fatty-acid binding domain-containing protein</fullName>
    </recommendedName>
</protein>
<accession>A0A6U4E747</accession>
<dbReference type="SUPFAM" id="SSF50814">
    <property type="entry name" value="Lipocalins"/>
    <property type="match status" value="1"/>
</dbReference>
<feature type="domain" description="Lipocalin/cytosolic fatty-acid binding" evidence="3">
    <location>
        <begin position="18"/>
        <end position="157"/>
    </location>
</feature>
<dbReference type="InterPro" id="IPR000566">
    <property type="entry name" value="Lipocln_cytosolic_FA-bd_dom"/>
</dbReference>
<dbReference type="InterPro" id="IPR012674">
    <property type="entry name" value="Calycin"/>
</dbReference>
<evidence type="ECO:0000256" key="1">
    <source>
        <dbReference type="ARBA" id="ARBA00006889"/>
    </source>
</evidence>
<name>A0A6U4E747_9STRA</name>
<dbReference type="InterPro" id="IPR022271">
    <property type="entry name" value="Lipocalin_ApoD"/>
</dbReference>
<dbReference type="InterPro" id="IPR022272">
    <property type="entry name" value="Lipocalin_CS"/>
</dbReference>
<evidence type="ECO:0000313" key="4">
    <source>
        <dbReference type="EMBL" id="CAD9248393.1"/>
    </source>
</evidence>
<dbReference type="PROSITE" id="PS00213">
    <property type="entry name" value="LIPOCALIN"/>
    <property type="match status" value="1"/>
</dbReference>
<evidence type="ECO:0000256" key="2">
    <source>
        <dbReference type="PIRNR" id="PIRNR036893"/>
    </source>
</evidence>
<comment type="similarity">
    <text evidence="1 2">Belongs to the calycin superfamily. Lipocalin family.</text>
</comment>
<gene>
    <name evidence="4" type="ORF">PPAR1163_LOCUS6752</name>
    <name evidence="5" type="ORF">PPAR1163_LOCUS6753</name>
</gene>
<evidence type="ECO:0000259" key="3">
    <source>
        <dbReference type="Pfam" id="PF08212"/>
    </source>
</evidence>
<dbReference type="EMBL" id="HBGJ01010841">
    <property type="protein sequence ID" value="CAD9248394.1"/>
    <property type="molecule type" value="Transcribed_RNA"/>
</dbReference>
<proteinExistence type="inferred from homology"/>
<dbReference type="AlphaFoldDB" id="A0A6U4E747"/>
<organism evidence="5">
    <name type="scientific">Phaeomonas parva</name>
    <dbReference type="NCBI Taxonomy" id="124430"/>
    <lineage>
        <taxon>Eukaryota</taxon>
        <taxon>Sar</taxon>
        <taxon>Stramenopiles</taxon>
        <taxon>Ochrophyta</taxon>
        <taxon>Pinguiophyceae</taxon>
        <taxon>Pinguiochrysidales</taxon>
        <taxon>Pinguiochrysidaceae</taxon>
        <taxon>Phaeomonas</taxon>
    </lineage>
</organism>
<dbReference type="InterPro" id="IPR047202">
    <property type="entry name" value="Lipocalin_Blc-like_dom"/>
</dbReference>
<dbReference type="PANTHER" id="PTHR10612:SF34">
    <property type="entry name" value="APOLIPOPROTEIN D"/>
    <property type="match status" value="1"/>
</dbReference>